<name>D2VZ56_NAEGR</name>
<keyword evidence="1" id="KW-0802">TPR repeat</keyword>
<sequence>MYKIHVDDDHHHSPPIFIFPTISPEWTRFWRDKFDKIGETNAAIMELYKNRQENYVAHRLESNCSLSIEEMKKHSEDLNEKDKGELCSMLMRRSIARMEISKFEEAVEDVEMAIWLMDTEERRNHFIVLYILGMAQYGACLYRDAAHTFMKAIDNRESMNQYVNEEEFVEMEKEFLNWQLESKKPFEKTILGINQGMTNWNNSIFNAKNSVKNWLNHSLGLNTSDAIIQSRPKTVITLELLYIRAGLAYFDANIYQNAIPLFTHAIDLGSKYKSDNVGSSFYNRGLCYYFSWDFQQALEDFSHSIQVQTKPNEKPFIMRSSLFSRIGKQDEYEEDYNCARNINPRVYKSGLSQYRHMSEDTFFHMLSFLETKQIVQVVRTCKHWKSLVTKYLQEKPVLLSDTFIVDKRVAFNQDPRSPIMQTFFPKKTVSFAEFFRNALIVPILCQNVAHAVCFESDDYWKYNNYTSLTQDLVKHYKNLKTLKTSESLYDDDFNNLAYNSPNIESIELDVQCQSNQVSNLLTKFDKLTRIRFGSIFFTPNMFANHNPSLKTVEYRYPTKKDVSYLLETTTYEQLVADSDNEMKSHPEITFQVHKYPNIQ</sequence>
<gene>
    <name evidence="2" type="ORF">NAEGRDRAFT_74366</name>
</gene>
<feature type="repeat" description="TPR" evidence="1">
    <location>
        <begin position="278"/>
        <end position="311"/>
    </location>
</feature>
<dbReference type="KEGG" id="ngr:NAEGRDRAFT_74366"/>
<evidence type="ECO:0000313" key="3">
    <source>
        <dbReference type="Proteomes" id="UP000006671"/>
    </source>
</evidence>
<dbReference type="InterPro" id="IPR011990">
    <property type="entry name" value="TPR-like_helical_dom_sf"/>
</dbReference>
<proteinExistence type="predicted"/>
<dbReference type="STRING" id="5762.D2VZ56"/>
<dbReference type="SUPFAM" id="SSF81383">
    <property type="entry name" value="F-box domain"/>
    <property type="match status" value="1"/>
</dbReference>
<reference evidence="2 3" key="1">
    <citation type="journal article" date="2010" name="Cell">
        <title>The genome of Naegleria gruberi illuminates early eukaryotic versatility.</title>
        <authorList>
            <person name="Fritz-Laylin L.K."/>
            <person name="Prochnik S.E."/>
            <person name="Ginger M.L."/>
            <person name="Dacks J.B."/>
            <person name="Carpenter M.L."/>
            <person name="Field M.C."/>
            <person name="Kuo A."/>
            <person name="Paredez A."/>
            <person name="Chapman J."/>
            <person name="Pham J."/>
            <person name="Shu S."/>
            <person name="Neupane R."/>
            <person name="Cipriano M."/>
            <person name="Mancuso J."/>
            <person name="Tu H."/>
            <person name="Salamov A."/>
            <person name="Lindquist E."/>
            <person name="Shapiro H."/>
            <person name="Lucas S."/>
            <person name="Grigoriev I.V."/>
            <person name="Cande W.Z."/>
            <person name="Fulton C."/>
            <person name="Rokhsar D.S."/>
            <person name="Dawson S.C."/>
        </authorList>
    </citation>
    <scope>NUCLEOTIDE SEQUENCE [LARGE SCALE GENOMIC DNA]</scope>
    <source>
        <strain evidence="2 3">NEG-M</strain>
    </source>
</reference>
<evidence type="ECO:0000313" key="2">
    <source>
        <dbReference type="EMBL" id="EFC37883.1"/>
    </source>
</evidence>
<dbReference type="PANTHER" id="PTHR47059:SF1">
    <property type="entry name" value="TETRATRICOPEPTIDE REPEAT PROTEIN 32"/>
    <property type="match status" value="1"/>
</dbReference>
<dbReference type="SMART" id="SM00028">
    <property type="entry name" value="TPR"/>
    <property type="match status" value="3"/>
</dbReference>
<dbReference type="EMBL" id="GG738913">
    <property type="protein sequence ID" value="EFC37883.1"/>
    <property type="molecule type" value="Genomic_DNA"/>
</dbReference>
<organism evidence="3">
    <name type="scientific">Naegleria gruberi</name>
    <name type="common">Amoeba</name>
    <dbReference type="NCBI Taxonomy" id="5762"/>
    <lineage>
        <taxon>Eukaryota</taxon>
        <taxon>Discoba</taxon>
        <taxon>Heterolobosea</taxon>
        <taxon>Tetramitia</taxon>
        <taxon>Eutetramitia</taxon>
        <taxon>Vahlkampfiidae</taxon>
        <taxon>Naegleria</taxon>
    </lineage>
</organism>
<dbReference type="VEuPathDB" id="AmoebaDB:NAEGRDRAFT_74366"/>
<dbReference type="Gene3D" id="1.25.40.10">
    <property type="entry name" value="Tetratricopeptide repeat domain"/>
    <property type="match status" value="1"/>
</dbReference>
<dbReference type="GeneID" id="8863407"/>
<accession>D2VZ56</accession>
<dbReference type="InterPro" id="IPR036047">
    <property type="entry name" value="F-box-like_dom_sf"/>
</dbReference>
<dbReference type="PROSITE" id="PS50005">
    <property type="entry name" value="TPR"/>
    <property type="match status" value="1"/>
</dbReference>
<dbReference type="PANTHER" id="PTHR47059">
    <property type="entry name" value="TETRATRICOPEPTIDE REPEAT PROTEIN 32"/>
    <property type="match status" value="1"/>
</dbReference>
<dbReference type="Proteomes" id="UP000006671">
    <property type="component" value="Unassembled WGS sequence"/>
</dbReference>
<dbReference type="InterPro" id="IPR019734">
    <property type="entry name" value="TPR_rpt"/>
</dbReference>
<dbReference type="SUPFAM" id="SSF48452">
    <property type="entry name" value="TPR-like"/>
    <property type="match status" value="2"/>
</dbReference>
<protein>
    <submittedName>
        <fullName evidence="2">TPR domain-containing protein</fullName>
    </submittedName>
</protein>
<dbReference type="InParanoid" id="D2VZ56"/>
<dbReference type="OrthoDB" id="612216at2759"/>
<keyword evidence="3" id="KW-1185">Reference proteome</keyword>
<dbReference type="RefSeq" id="XP_002670627.1">
    <property type="nucleotide sequence ID" value="XM_002670581.1"/>
</dbReference>
<dbReference type="CDD" id="cd09917">
    <property type="entry name" value="F-box_SF"/>
    <property type="match status" value="1"/>
</dbReference>
<evidence type="ECO:0000256" key="1">
    <source>
        <dbReference type="PROSITE-ProRule" id="PRU00339"/>
    </source>
</evidence>
<dbReference type="AlphaFoldDB" id="D2VZ56"/>